<evidence type="ECO:0000259" key="6">
    <source>
        <dbReference type="PROSITE" id="PS50011"/>
    </source>
</evidence>
<dbReference type="SMART" id="SM00220">
    <property type="entry name" value="S_TKc"/>
    <property type="match status" value="1"/>
</dbReference>
<dbReference type="EMBL" id="JAPFFF010000015">
    <property type="protein sequence ID" value="KAK8867002.1"/>
    <property type="molecule type" value="Genomic_DNA"/>
</dbReference>
<evidence type="ECO:0000313" key="7">
    <source>
        <dbReference type="EMBL" id="KAK8867002.1"/>
    </source>
</evidence>
<keyword evidence="4" id="KW-0418">Kinase</keyword>
<accession>A0ABR2IPW5</accession>
<dbReference type="PROSITE" id="PS00108">
    <property type="entry name" value="PROTEIN_KINASE_ST"/>
    <property type="match status" value="1"/>
</dbReference>
<organism evidence="7 8">
    <name type="scientific">Tritrichomonas musculus</name>
    <dbReference type="NCBI Taxonomy" id="1915356"/>
    <lineage>
        <taxon>Eukaryota</taxon>
        <taxon>Metamonada</taxon>
        <taxon>Parabasalia</taxon>
        <taxon>Tritrichomonadida</taxon>
        <taxon>Tritrichomonadidae</taxon>
        <taxon>Tritrichomonas</taxon>
    </lineage>
</organism>
<keyword evidence="1" id="KW-0723">Serine/threonine-protein kinase</keyword>
<dbReference type="Proteomes" id="UP001470230">
    <property type="component" value="Unassembled WGS sequence"/>
</dbReference>
<dbReference type="SUPFAM" id="SSF56112">
    <property type="entry name" value="Protein kinase-like (PK-like)"/>
    <property type="match status" value="1"/>
</dbReference>
<dbReference type="InterPro" id="IPR011009">
    <property type="entry name" value="Kinase-like_dom_sf"/>
</dbReference>
<gene>
    <name evidence="7" type="ORF">M9Y10_009971</name>
</gene>
<keyword evidence="3" id="KW-0547">Nucleotide-binding</keyword>
<keyword evidence="8" id="KW-1185">Reference proteome</keyword>
<evidence type="ECO:0000313" key="8">
    <source>
        <dbReference type="Proteomes" id="UP001470230"/>
    </source>
</evidence>
<sequence>MEQIGPYQFTKFLSAGQSGRVFECHNVTTGESVSCKVIDLNNIINDDFFNHFKNELIIHSQIRHPGITQLKDVLVDKNNIYVVLERCDGGDLNDLVMDEGGLPENRARHYFKHIMGAIKYIHNLGIAHRDIKLENILVTSQDFAKLTDFSICKQASSDSPMMRTTCGTLVYSAPEIIKEEPYNGMIADIWSAGVVLYAMVSNHFPWVSDPSLPPDRMVAETARQIIEGDIQLPNVSYELQDLIENMLTVDPSERPTAEDILQHPWMEMDEDYIERPGAEPDQHLVELVKNVINELEKRRNDDQDYQSD</sequence>
<dbReference type="Gene3D" id="1.10.510.10">
    <property type="entry name" value="Transferase(Phosphotransferase) domain 1"/>
    <property type="match status" value="1"/>
</dbReference>
<keyword evidence="5" id="KW-0067">ATP-binding</keyword>
<protein>
    <recommendedName>
        <fullName evidence="6">Protein kinase domain-containing protein</fullName>
    </recommendedName>
</protein>
<name>A0ABR2IPW5_9EUKA</name>
<dbReference type="InterPro" id="IPR008271">
    <property type="entry name" value="Ser/Thr_kinase_AS"/>
</dbReference>
<evidence type="ECO:0000256" key="3">
    <source>
        <dbReference type="ARBA" id="ARBA00022741"/>
    </source>
</evidence>
<dbReference type="PROSITE" id="PS50011">
    <property type="entry name" value="PROTEIN_KINASE_DOM"/>
    <property type="match status" value="1"/>
</dbReference>
<reference evidence="7 8" key="1">
    <citation type="submission" date="2024-04" db="EMBL/GenBank/DDBJ databases">
        <title>Tritrichomonas musculus Genome.</title>
        <authorList>
            <person name="Alves-Ferreira E."/>
            <person name="Grigg M."/>
            <person name="Lorenzi H."/>
            <person name="Galac M."/>
        </authorList>
    </citation>
    <scope>NUCLEOTIDE SEQUENCE [LARGE SCALE GENOMIC DNA]</scope>
    <source>
        <strain evidence="7 8">EAF2021</strain>
    </source>
</reference>
<proteinExistence type="predicted"/>
<keyword evidence="2" id="KW-0808">Transferase</keyword>
<feature type="domain" description="Protein kinase" evidence="6">
    <location>
        <begin position="7"/>
        <end position="266"/>
    </location>
</feature>
<evidence type="ECO:0000256" key="4">
    <source>
        <dbReference type="ARBA" id="ARBA00022777"/>
    </source>
</evidence>
<evidence type="ECO:0000256" key="2">
    <source>
        <dbReference type="ARBA" id="ARBA00022679"/>
    </source>
</evidence>
<evidence type="ECO:0000256" key="1">
    <source>
        <dbReference type="ARBA" id="ARBA00022527"/>
    </source>
</evidence>
<dbReference type="PANTHER" id="PTHR24350">
    <property type="entry name" value="SERINE/THREONINE-PROTEIN KINASE IAL-RELATED"/>
    <property type="match status" value="1"/>
</dbReference>
<comment type="caution">
    <text evidence="7">The sequence shown here is derived from an EMBL/GenBank/DDBJ whole genome shotgun (WGS) entry which is preliminary data.</text>
</comment>
<dbReference type="Pfam" id="PF00069">
    <property type="entry name" value="Pkinase"/>
    <property type="match status" value="1"/>
</dbReference>
<dbReference type="InterPro" id="IPR000719">
    <property type="entry name" value="Prot_kinase_dom"/>
</dbReference>
<dbReference type="InterPro" id="IPR030616">
    <property type="entry name" value="Aur-like"/>
</dbReference>
<evidence type="ECO:0000256" key="5">
    <source>
        <dbReference type="ARBA" id="ARBA00022840"/>
    </source>
</evidence>